<dbReference type="AlphaFoldDB" id="A0A5M8PY33"/>
<protein>
    <submittedName>
        <fullName evidence="1">Uncharacterized protein</fullName>
    </submittedName>
</protein>
<organism evidence="1 2">
    <name type="scientific">Lasallia pustulata</name>
    <dbReference type="NCBI Taxonomy" id="136370"/>
    <lineage>
        <taxon>Eukaryota</taxon>
        <taxon>Fungi</taxon>
        <taxon>Dikarya</taxon>
        <taxon>Ascomycota</taxon>
        <taxon>Pezizomycotina</taxon>
        <taxon>Lecanoromycetes</taxon>
        <taxon>OSLEUM clade</taxon>
        <taxon>Umbilicariomycetidae</taxon>
        <taxon>Umbilicariales</taxon>
        <taxon>Umbilicariaceae</taxon>
        <taxon>Lasallia</taxon>
    </lineage>
</organism>
<gene>
    <name evidence="1" type="ORF">FRX48_02674</name>
</gene>
<dbReference type="Proteomes" id="UP000324767">
    <property type="component" value="Unassembled WGS sequence"/>
</dbReference>
<sequence length="192" mass="20822">MRDVLRLQVSIYQPESPSSHNVIDRYLSHRMNTLFAPLVFTHTQNSTNFIQSFQKNPLHLSAPLKSETSPRNCKSKTLADDVTDSHNIATPPSHIPVGPDVAAVVVASLCPNAGARDRCIPPCALGGRVARADWDHVDSSLVGREQYYPGGCSQAWRGSLVLSSPAGKRTGAPERRSNGWGVAVSRDELLLG</sequence>
<evidence type="ECO:0000313" key="1">
    <source>
        <dbReference type="EMBL" id="KAA6414311.1"/>
    </source>
</evidence>
<accession>A0A5M8PY33</accession>
<comment type="caution">
    <text evidence="1">The sequence shown here is derived from an EMBL/GenBank/DDBJ whole genome shotgun (WGS) entry which is preliminary data.</text>
</comment>
<evidence type="ECO:0000313" key="2">
    <source>
        <dbReference type="Proteomes" id="UP000324767"/>
    </source>
</evidence>
<proteinExistence type="predicted"/>
<dbReference type="EMBL" id="VXIT01000003">
    <property type="protein sequence ID" value="KAA6414311.1"/>
    <property type="molecule type" value="Genomic_DNA"/>
</dbReference>
<name>A0A5M8PY33_9LECA</name>
<reference evidence="1 2" key="1">
    <citation type="submission" date="2019-09" db="EMBL/GenBank/DDBJ databases">
        <title>The hologenome of the rock-dwelling lichen Lasallia pustulata.</title>
        <authorList>
            <person name="Greshake Tzovaras B."/>
            <person name="Segers F."/>
            <person name="Bicker A."/>
            <person name="Dal Grande F."/>
            <person name="Otte J."/>
            <person name="Hankeln T."/>
            <person name="Schmitt I."/>
            <person name="Ebersberger I."/>
        </authorList>
    </citation>
    <scope>NUCLEOTIDE SEQUENCE [LARGE SCALE GENOMIC DNA]</scope>
    <source>
        <strain evidence="1">A1-1</strain>
    </source>
</reference>